<reference evidence="3 4" key="1">
    <citation type="submission" date="2017-11" db="EMBL/GenBank/DDBJ databases">
        <title>De novo assembly and phasing of dikaryotic genomes from two isolates of Puccinia coronata f. sp. avenae, the causal agent of oat crown rust.</title>
        <authorList>
            <person name="Miller M.E."/>
            <person name="Zhang Y."/>
            <person name="Omidvar V."/>
            <person name="Sperschneider J."/>
            <person name="Schwessinger B."/>
            <person name="Raley C."/>
            <person name="Palmer J.M."/>
            <person name="Garnica D."/>
            <person name="Upadhyaya N."/>
            <person name="Rathjen J."/>
            <person name="Taylor J.M."/>
            <person name="Park R.F."/>
            <person name="Dodds P.N."/>
            <person name="Hirsch C.D."/>
            <person name="Kianian S.F."/>
            <person name="Figueroa M."/>
        </authorList>
    </citation>
    <scope>NUCLEOTIDE SEQUENCE [LARGE SCALE GENOMIC DNA]</scope>
    <source>
        <strain evidence="3">12SD80</strain>
    </source>
</reference>
<evidence type="ECO:0000259" key="2">
    <source>
        <dbReference type="Pfam" id="PF25534"/>
    </source>
</evidence>
<feature type="compositionally biased region" description="Basic and acidic residues" evidence="1">
    <location>
        <begin position="311"/>
        <end position="335"/>
    </location>
</feature>
<feature type="compositionally biased region" description="Basic and acidic residues" evidence="1">
    <location>
        <begin position="358"/>
        <end position="371"/>
    </location>
</feature>
<feature type="region of interest" description="Disordered" evidence="1">
    <location>
        <begin position="295"/>
        <end position="396"/>
    </location>
</feature>
<comment type="caution">
    <text evidence="3">The sequence shown here is derived from an EMBL/GenBank/DDBJ whole genome shotgun (WGS) entry which is preliminary data.</text>
</comment>
<dbReference type="Proteomes" id="UP000235392">
    <property type="component" value="Unassembled WGS sequence"/>
</dbReference>
<name>A0A2N5TNS5_9BASI</name>
<dbReference type="AlphaFoldDB" id="A0A2N5TNS5"/>
<evidence type="ECO:0000313" key="3">
    <source>
        <dbReference type="EMBL" id="PLW27135.1"/>
    </source>
</evidence>
<dbReference type="Pfam" id="PF25534">
    <property type="entry name" value="DUF7918"/>
    <property type="match status" value="1"/>
</dbReference>
<dbReference type="EMBL" id="PGCI01000423">
    <property type="protein sequence ID" value="PLW27135.1"/>
    <property type="molecule type" value="Genomic_DNA"/>
</dbReference>
<proteinExistence type="predicted"/>
<gene>
    <name evidence="3" type="ORF">PCASD_22030</name>
</gene>
<dbReference type="InterPro" id="IPR057678">
    <property type="entry name" value="DUF7918"/>
</dbReference>
<dbReference type="PANTHER" id="PTHR36223:SF5">
    <property type="entry name" value="BETA-LACTAMASE-TYPE TRANSPEPTIDASE FOLD DOMAIN CONTAINING PROTEIN"/>
    <property type="match status" value="1"/>
</dbReference>
<organism evidence="3 4">
    <name type="scientific">Puccinia coronata f. sp. avenae</name>
    <dbReference type="NCBI Taxonomy" id="200324"/>
    <lineage>
        <taxon>Eukaryota</taxon>
        <taxon>Fungi</taxon>
        <taxon>Dikarya</taxon>
        <taxon>Basidiomycota</taxon>
        <taxon>Pucciniomycotina</taxon>
        <taxon>Pucciniomycetes</taxon>
        <taxon>Pucciniales</taxon>
        <taxon>Pucciniaceae</taxon>
        <taxon>Puccinia</taxon>
    </lineage>
</organism>
<evidence type="ECO:0000256" key="1">
    <source>
        <dbReference type="SAM" id="MobiDB-lite"/>
    </source>
</evidence>
<feature type="domain" description="DUF7918" evidence="2">
    <location>
        <begin position="144"/>
        <end position="294"/>
    </location>
</feature>
<sequence length="396" mass="44123">MPSNAASGVSCSINLLRVGADRFSATTRLPSTEYRTHSLRNATTGAIQEIATIESQGACPFEIVLNLTPNAFALVSAATPDLQHAPAPHLQSHSIPHPHSTMTPLQPNMMHPFSSDSLVVQRPDYTYNLILDGINIGHGKQVGHTLPHTAHIQHIASRDCATERQLQFAPVDLVDPAEYKHAENPADRICEDEQVIKSLGTIRIDIFRCSLVSRPRPRPTIEAARRTSNQIKFSEKSKKACLSTTAGLAPGVPRSRPASRTRWKVIHQDPNPFLQFIFQYKPRSILEYQEIVPRAVQPAESSSRSSRLRNRRGDNVDDRISVVDKKEIKKEKKPNTDVIEIDSESEPEEEDQRKAKRIKIEAKKEKTDKKPSLPAAKGKKIIPKSNFLDLTGSDDE</sequence>
<protein>
    <recommendedName>
        <fullName evidence="2">DUF7918 domain-containing protein</fullName>
    </recommendedName>
</protein>
<accession>A0A2N5TNS5</accession>
<dbReference type="PANTHER" id="PTHR36223">
    <property type="entry name" value="BETA-LACTAMASE-TYPE TRANSPEPTIDASE FOLD DOMAIN CONTAINING PROTEIN"/>
    <property type="match status" value="1"/>
</dbReference>
<evidence type="ECO:0000313" key="4">
    <source>
        <dbReference type="Proteomes" id="UP000235392"/>
    </source>
</evidence>
<feature type="compositionally biased region" description="Acidic residues" evidence="1">
    <location>
        <begin position="339"/>
        <end position="350"/>
    </location>
</feature>